<keyword evidence="1" id="KW-0472">Membrane</keyword>
<accession>A0ABD1V889</accession>
<dbReference type="EMBL" id="JBFOLK010000002">
    <property type="protein sequence ID" value="KAL2533391.1"/>
    <property type="molecule type" value="Genomic_DNA"/>
</dbReference>
<gene>
    <name evidence="2" type="ORF">Adt_06742</name>
</gene>
<protein>
    <submittedName>
        <fullName evidence="2">Uncharacterized protein</fullName>
    </submittedName>
</protein>
<evidence type="ECO:0000313" key="2">
    <source>
        <dbReference type="EMBL" id="KAL2533391.1"/>
    </source>
</evidence>
<keyword evidence="1" id="KW-0812">Transmembrane</keyword>
<evidence type="ECO:0000256" key="1">
    <source>
        <dbReference type="SAM" id="Phobius"/>
    </source>
</evidence>
<keyword evidence="3" id="KW-1185">Reference proteome</keyword>
<name>A0ABD1V889_9LAMI</name>
<proteinExistence type="predicted"/>
<evidence type="ECO:0000313" key="3">
    <source>
        <dbReference type="Proteomes" id="UP001604336"/>
    </source>
</evidence>
<sequence>MNYYRRPQNQTFSDPTHILEYLNLLPVSICRTGLTQNEGHPPTFTIHTFGCGSDHDSSAMHAISNASGRTFSFIESVGKMLLLGVLMVSSVLWLRHFGSLLGQHYPRLKLKRFLSGDMQMKFLRGGGMG</sequence>
<organism evidence="2 3">
    <name type="scientific">Abeliophyllum distichum</name>
    <dbReference type="NCBI Taxonomy" id="126358"/>
    <lineage>
        <taxon>Eukaryota</taxon>
        <taxon>Viridiplantae</taxon>
        <taxon>Streptophyta</taxon>
        <taxon>Embryophyta</taxon>
        <taxon>Tracheophyta</taxon>
        <taxon>Spermatophyta</taxon>
        <taxon>Magnoliopsida</taxon>
        <taxon>eudicotyledons</taxon>
        <taxon>Gunneridae</taxon>
        <taxon>Pentapetalae</taxon>
        <taxon>asterids</taxon>
        <taxon>lamiids</taxon>
        <taxon>Lamiales</taxon>
        <taxon>Oleaceae</taxon>
        <taxon>Forsythieae</taxon>
        <taxon>Abeliophyllum</taxon>
    </lineage>
</organism>
<reference evidence="3" key="1">
    <citation type="submission" date="2024-07" db="EMBL/GenBank/DDBJ databases">
        <title>Two chromosome-level genome assemblies of Korean endemic species Abeliophyllum distichum and Forsythia ovata (Oleaceae).</title>
        <authorList>
            <person name="Jang H."/>
        </authorList>
    </citation>
    <scope>NUCLEOTIDE SEQUENCE [LARGE SCALE GENOMIC DNA]</scope>
</reference>
<feature type="transmembrane region" description="Helical" evidence="1">
    <location>
        <begin position="80"/>
        <end position="102"/>
    </location>
</feature>
<dbReference type="AlphaFoldDB" id="A0ABD1V889"/>
<comment type="caution">
    <text evidence="2">The sequence shown here is derived from an EMBL/GenBank/DDBJ whole genome shotgun (WGS) entry which is preliminary data.</text>
</comment>
<dbReference type="Proteomes" id="UP001604336">
    <property type="component" value="Unassembled WGS sequence"/>
</dbReference>
<keyword evidence="1" id="KW-1133">Transmembrane helix</keyword>